<name>A0A9D3YZJ0_DREPO</name>
<evidence type="ECO:0000313" key="3">
    <source>
        <dbReference type="Proteomes" id="UP000828390"/>
    </source>
</evidence>
<dbReference type="EMBL" id="JAIWYP010000014">
    <property type="protein sequence ID" value="KAH3707309.1"/>
    <property type="molecule type" value="Genomic_DNA"/>
</dbReference>
<dbReference type="AlphaFoldDB" id="A0A9D3YZJ0"/>
<organism evidence="2 3">
    <name type="scientific">Dreissena polymorpha</name>
    <name type="common">Zebra mussel</name>
    <name type="synonym">Mytilus polymorpha</name>
    <dbReference type="NCBI Taxonomy" id="45954"/>
    <lineage>
        <taxon>Eukaryota</taxon>
        <taxon>Metazoa</taxon>
        <taxon>Spiralia</taxon>
        <taxon>Lophotrochozoa</taxon>
        <taxon>Mollusca</taxon>
        <taxon>Bivalvia</taxon>
        <taxon>Autobranchia</taxon>
        <taxon>Heteroconchia</taxon>
        <taxon>Euheterodonta</taxon>
        <taxon>Imparidentia</taxon>
        <taxon>Neoheterodontei</taxon>
        <taxon>Myida</taxon>
        <taxon>Dreissenoidea</taxon>
        <taxon>Dreissenidae</taxon>
        <taxon>Dreissena</taxon>
    </lineage>
</organism>
<comment type="caution">
    <text evidence="2">The sequence shown here is derived from an EMBL/GenBank/DDBJ whole genome shotgun (WGS) entry which is preliminary data.</text>
</comment>
<reference evidence="2" key="1">
    <citation type="journal article" date="2019" name="bioRxiv">
        <title>The Genome of the Zebra Mussel, Dreissena polymorpha: A Resource for Invasive Species Research.</title>
        <authorList>
            <person name="McCartney M.A."/>
            <person name="Auch B."/>
            <person name="Kono T."/>
            <person name="Mallez S."/>
            <person name="Zhang Y."/>
            <person name="Obille A."/>
            <person name="Becker A."/>
            <person name="Abrahante J.E."/>
            <person name="Garbe J."/>
            <person name="Badalamenti J.P."/>
            <person name="Herman A."/>
            <person name="Mangelson H."/>
            <person name="Liachko I."/>
            <person name="Sullivan S."/>
            <person name="Sone E.D."/>
            <person name="Koren S."/>
            <person name="Silverstein K.A.T."/>
            <person name="Beckman K.B."/>
            <person name="Gohl D.M."/>
        </authorList>
    </citation>
    <scope>NUCLEOTIDE SEQUENCE</scope>
    <source>
        <strain evidence="2">Duluth1</strain>
        <tissue evidence="2">Whole animal</tissue>
    </source>
</reference>
<feature type="region of interest" description="Disordered" evidence="1">
    <location>
        <begin position="1"/>
        <end position="21"/>
    </location>
</feature>
<proteinExistence type="predicted"/>
<sequence>MKEQEHIEGRSTRSTNTSADITINGETLKQVTSYKYLKETLSKDGTSIAAIRI</sequence>
<feature type="compositionally biased region" description="Polar residues" evidence="1">
    <location>
        <begin position="12"/>
        <end position="21"/>
    </location>
</feature>
<keyword evidence="3" id="KW-1185">Reference proteome</keyword>
<protein>
    <submittedName>
        <fullName evidence="2">Uncharacterized protein</fullName>
    </submittedName>
</protein>
<evidence type="ECO:0000313" key="2">
    <source>
        <dbReference type="EMBL" id="KAH3707309.1"/>
    </source>
</evidence>
<gene>
    <name evidence="2" type="ORF">DPMN_066710</name>
</gene>
<evidence type="ECO:0000256" key="1">
    <source>
        <dbReference type="SAM" id="MobiDB-lite"/>
    </source>
</evidence>
<accession>A0A9D3YZJ0</accession>
<dbReference type="Proteomes" id="UP000828390">
    <property type="component" value="Unassembled WGS sequence"/>
</dbReference>
<reference evidence="2" key="2">
    <citation type="submission" date="2020-11" db="EMBL/GenBank/DDBJ databases">
        <authorList>
            <person name="McCartney M.A."/>
            <person name="Auch B."/>
            <person name="Kono T."/>
            <person name="Mallez S."/>
            <person name="Becker A."/>
            <person name="Gohl D.M."/>
            <person name="Silverstein K.A.T."/>
            <person name="Koren S."/>
            <person name="Bechman K.B."/>
            <person name="Herman A."/>
            <person name="Abrahante J.E."/>
            <person name="Garbe J."/>
        </authorList>
    </citation>
    <scope>NUCLEOTIDE SEQUENCE</scope>
    <source>
        <strain evidence="2">Duluth1</strain>
        <tissue evidence="2">Whole animal</tissue>
    </source>
</reference>
<feature type="compositionally biased region" description="Basic and acidic residues" evidence="1">
    <location>
        <begin position="1"/>
        <end position="11"/>
    </location>
</feature>